<reference evidence="2" key="2">
    <citation type="submission" date="2013-06" db="EMBL/GenBank/DDBJ databases">
        <title>Draft genome sequence of Clostridium hylemonae (DSM 15053).</title>
        <authorList>
            <person name="Sudarsanam P."/>
            <person name="Ley R."/>
            <person name="Guruge J."/>
            <person name="Turnbaugh P.J."/>
            <person name="Mahowald M."/>
            <person name="Liep D."/>
            <person name="Gordon J."/>
        </authorList>
    </citation>
    <scope>NUCLEOTIDE SEQUENCE</scope>
    <source>
        <strain evidence="2">DSM 15053</strain>
    </source>
</reference>
<dbReference type="EMBL" id="ABYI02000023">
    <property type="protein sequence ID" value="EEG73588.1"/>
    <property type="molecule type" value="Genomic_DNA"/>
</dbReference>
<keyword evidence="1" id="KW-0812">Transmembrane</keyword>
<dbReference type="eggNOG" id="ENOG50326JH">
    <property type="taxonomic scope" value="Bacteria"/>
</dbReference>
<keyword evidence="1" id="KW-1133">Transmembrane helix</keyword>
<comment type="caution">
    <text evidence="2">The sequence shown here is derived from an EMBL/GenBank/DDBJ whole genome shotgun (WGS) entry which is preliminary data.</text>
</comment>
<keyword evidence="3" id="KW-1185">Reference proteome</keyword>
<feature type="transmembrane region" description="Helical" evidence="1">
    <location>
        <begin position="47"/>
        <end position="66"/>
    </location>
</feature>
<evidence type="ECO:0000313" key="2">
    <source>
        <dbReference type="EMBL" id="EEG73588.1"/>
    </source>
</evidence>
<reference evidence="2" key="1">
    <citation type="submission" date="2009-02" db="EMBL/GenBank/DDBJ databases">
        <authorList>
            <person name="Fulton L."/>
            <person name="Clifton S."/>
            <person name="Fulton B."/>
            <person name="Xu J."/>
            <person name="Minx P."/>
            <person name="Pepin K.H."/>
            <person name="Johnson M."/>
            <person name="Bhonagiri V."/>
            <person name="Nash W.E."/>
            <person name="Mardis E.R."/>
            <person name="Wilson R.K."/>
        </authorList>
    </citation>
    <scope>NUCLEOTIDE SEQUENCE [LARGE SCALE GENOMIC DNA]</scope>
    <source>
        <strain evidence="2">DSM 15053</strain>
    </source>
</reference>
<evidence type="ECO:0000313" key="3">
    <source>
        <dbReference type="Proteomes" id="UP000004893"/>
    </source>
</evidence>
<sequence>MALIKCPECGNDVSTKATECPNCGCPLNKAEFSNENKTKKKLSVKKIIIAIVALIFIFFLLIEIFLTKDYDAPLDYSNVLGTPADDLDDIVMTEDSMSILFKEDGTLLSGRESVVYNDMNGKTEYRCFDAEIKGLAPYDIYYVSWSTGSGNEEQELFDDNTRDTIIKQYDKLYGEHSDSSTQGDGRVEHKYRWKLKDKKIFEITVYSTMNYMCLTWKFE</sequence>
<gene>
    <name evidence="2" type="ORF">CLOHYLEM_06270</name>
</gene>
<protein>
    <recommendedName>
        <fullName evidence="4">Zinc-ribbon domain-containing protein</fullName>
    </recommendedName>
</protein>
<dbReference type="Proteomes" id="UP000004893">
    <property type="component" value="Unassembled WGS sequence"/>
</dbReference>
<dbReference type="RefSeq" id="WP_006443625.1">
    <property type="nucleotide sequence ID" value="NZ_CP036524.1"/>
</dbReference>
<evidence type="ECO:0000256" key="1">
    <source>
        <dbReference type="SAM" id="Phobius"/>
    </source>
</evidence>
<evidence type="ECO:0008006" key="4">
    <source>
        <dbReference type="Google" id="ProtNLM"/>
    </source>
</evidence>
<dbReference type="STRING" id="553973.CLOHYLEM_06270"/>
<accession>C0C2G4</accession>
<organism evidence="2 3">
    <name type="scientific">[Clostridium] hylemonae DSM 15053</name>
    <dbReference type="NCBI Taxonomy" id="553973"/>
    <lineage>
        <taxon>Bacteria</taxon>
        <taxon>Bacillati</taxon>
        <taxon>Bacillota</taxon>
        <taxon>Clostridia</taxon>
        <taxon>Lachnospirales</taxon>
        <taxon>Lachnospiraceae</taxon>
    </lineage>
</organism>
<dbReference type="HOGENOM" id="CLU_1336083_0_0_9"/>
<keyword evidence="1" id="KW-0472">Membrane</keyword>
<dbReference type="AlphaFoldDB" id="C0C2G4"/>
<proteinExistence type="predicted"/>
<name>C0C2G4_9FIRM</name>